<sequence length="143" mass="15917">MYEAIGVPTDRRAGSLDDDSSDSGSTLEKALESQLRSALRAKDPARTWSAHRHRPVTDFAQFLHLSEVQRVLDKNPTLRATFGGDYQIETDVCVGVENSSDRSAPEFLHAAISSKWTIRSDRVQNVRHEFATLVRTAAAEHPI</sequence>
<protein>
    <recommendedName>
        <fullName evidence="4">Restriction endonuclease</fullName>
    </recommendedName>
</protein>
<dbReference type="SUPFAM" id="SSF52980">
    <property type="entry name" value="Restriction endonuclease-like"/>
    <property type="match status" value="1"/>
</dbReference>
<evidence type="ECO:0000256" key="1">
    <source>
        <dbReference type="SAM" id="MobiDB-lite"/>
    </source>
</evidence>
<dbReference type="InterPro" id="IPR015105">
    <property type="entry name" value="NgoMIV"/>
</dbReference>
<gene>
    <name evidence="2" type="ORF">A5685_07705</name>
</gene>
<evidence type="ECO:0008006" key="4">
    <source>
        <dbReference type="Google" id="ProtNLM"/>
    </source>
</evidence>
<dbReference type="Pfam" id="PF09015">
    <property type="entry name" value="NgoMIV_restric"/>
    <property type="match status" value="1"/>
</dbReference>
<reference evidence="2 3" key="1">
    <citation type="submission" date="2016-06" db="EMBL/GenBank/DDBJ databases">
        <authorList>
            <person name="Kjaerup R.B."/>
            <person name="Dalgaard T.S."/>
            <person name="Juul-Madsen H.R."/>
        </authorList>
    </citation>
    <scope>NUCLEOTIDE SEQUENCE [LARGE SCALE GENOMIC DNA]</scope>
    <source>
        <strain evidence="2 3">E2464</strain>
    </source>
</reference>
<dbReference type="EMBL" id="LZJS01000125">
    <property type="protein sequence ID" value="OBH56594.1"/>
    <property type="molecule type" value="Genomic_DNA"/>
</dbReference>
<comment type="caution">
    <text evidence="2">The sequence shown here is derived from an EMBL/GenBank/DDBJ whole genome shotgun (WGS) entry which is preliminary data.</text>
</comment>
<organism evidence="2 3">
    <name type="scientific">Mycobacterium colombiense</name>
    <dbReference type="NCBI Taxonomy" id="339268"/>
    <lineage>
        <taxon>Bacteria</taxon>
        <taxon>Bacillati</taxon>
        <taxon>Actinomycetota</taxon>
        <taxon>Actinomycetes</taxon>
        <taxon>Mycobacteriales</taxon>
        <taxon>Mycobacteriaceae</taxon>
        <taxon>Mycobacterium</taxon>
        <taxon>Mycobacterium avium complex (MAC)</taxon>
    </lineage>
</organism>
<dbReference type="GO" id="GO:0009307">
    <property type="term" value="P:DNA restriction-modification system"/>
    <property type="evidence" value="ECO:0007669"/>
    <property type="project" value="InterPro"/>
</dbReference>
<accession>A0A1A2RXJ6</accession>
<evidence type="ECO:0000313" key="3">
    <source>
        <dbReference type="Proteomes" id="UP000093861"/>
    </source>
</evidence>
<dbReference type="InterPro" id="IPR011335">
    <property type="entry name" value="Restrct_endonuc-II-like"/>
</dbReference>
<dbReference type="AlphaFoldDB" id="A0A1A2RXJ6"/>
<dbReference type="InterPro" id="IPR037083">
    <property type="entry name" value="NgoMIV_sf"/>
</dbReference>
<evidence type="ECO:0000313" key="2">
    <source>
        <dbReference type="EMBL" id="OBH56594.1"/>
    </source>
</evidence>
<proteinExistence type="predicted"/>
<dbReference type="Gene3D" id="3.40.50.10010">
    <property type="entry name" value="Type-2 restriction enzyme NgoMIV"/>
    <property type="match status" value="2"/>
</dbReference>
<name>A0A1A2RXJ6_9MYCO</name>
<dbReference type="GO" id="GO:0009036">
    <property type="term" value="F:type II site-specific deoxyribonuclease activity"/>
    <property type="evidence" value="ECO:0007669"/>
    <property type="project" value="InterPro"/>
</dbReference>
<dbReference type="Proteomes" id="UP000093861">
    <property type="component" value="Unassembled WGS sequence"/>
</dbReference>
<feature type="region of interest" description="Disordered" evidence="1">
    <location>
        <begin position="1"/>
        <end position="38"/>
    </location>
</feature>